<dbReference type="Proteomes" id="UP000292881">
    <property type="component" value="Unassembled WGS sequence"/>
</dbReference>
<accession>A0A4Q2JTV3</accession>
<dbReference type="OrthoDB" id="5007040at2"/>
<organism evidence="2 3">
    <name type="scientific">Agromyces binzhouensis</name>
    <dbReference type="NCBI Taxonomy" id="1817495"/>
    <lineage>
        <taxon>Bacteria</taxon>
        <taxon>Bacillati</taxon>
        <taxon>Actinomycetota</taxon>
        <taxon>Actinomycetes</taxon>
        <taxon>Micrococcales</taxon>
        <taxon>Microbacteriaceae</taxon>
        <taxon>Agromyces</taxon>
    </lineage>
</organism>
<dbReference type="Pfam" id="PF12802">
    <property type="entry name" value="MarR_2"/>
    <property type="match status" value="1"/>
</dbReference>
<comment type="caution">
    <text evidence="2">The sequence shown here is derived from an EMBL/GenBank/DDBJ whole genome shotgun (WGS) entry which is preliminary data.</text>
</comment>
<dbReference type="EMBL" id="SDPL01000002">
    <property type="protein sequence ID" value="RXZ51841.1"/>
    <property type="molecule type" value="Genomic_DNA"/>
</dbReference>
<dbReference type="AlphaFoldDB" id="A0A4Q2JTV3"/>
<sequence>MTGWLVQNVGMPARVDLVDLPPRAAAARDAIAGHARVAVLRFLLDHPDSTRPAIVAGTGISSGGVRSALAELEQLGFVDADAAQPRRGHRVRYAANRRALTDDLTAFVAWMLH</sequence>
<feature type="domain" description="HTH marR-type" evidence="1">
    <location>
        <begin position="37"/>
        <end position="87"/>
    </location>
</feature>
<protein>
    <submittedName>
        <fullName evidence="2">MarR family transcriptional regulator</fullName>
    </submittedName>
</protein>
<name>A0A4Q2JTV3_9MICO</name>
<keyword evidence="3" id="KW-1185">Reference proteome</keyword>
<dbReference type="GO" id="GO:0003700">
    <property type="term" value="F:DNA-binding transcription factor activity"/>
    <property type="evidence" value="ECO:0007669"/>
    <property type="project" value="InterPro"/>
</dbReference>
<evidence type="ECO:0000313" key="3">
    <source>
        <dbReference type="Proteomes" id="UP000292881"/>
    </source>
</evidence>
<evidence type="ECO:0000313" key="2">
    <source>
        <dbReference type="EMBL" id="RXZ51841.1"/>
    </source>
</evidence>
<proteinExistence type="predicted"/>
<dbReference type="SUPFAM" id="SSF46785">
    <property type="entry name" value="Winged helix' DNA-binding domain"/>
    <property type="match status" value="1"/>
</dbReference>
<evidence type="ECO:0000259" key="1">
    <source>
        <dbReference type="Pfam" id="PF12802"/>
    </source>
</evidence>
<gene>
    <name evidence="2" type="ORF">ESO86_00370</name>
</gene>
<dbReference type="InterPro" id="IPR036388">
    <property type="entry name" value="WH-like_DNA-bd_sf"/>
</dbReference>
<dbReference type="InterPro" id="IPR000835">
    <property type="entry name" value="HTH_MarR-typ"/>
</dbReference>
<dbReference type="RefSeq" id="WP_129232920.1">
    <property type="nucleotide sequence ID" value="NZ_SDPL01000002.1"/>
</dbReference>
<dbReference type="Gene3D" id="1.10.10.10">
    <property type="entry name" value="Winged helix-like DNA-binding domain superfamily/Winged helix DNA-binding domain"/>
    <property type="match status" value="1"/>
</dbReference>
<reference evidence="2 3" key="1">
    <citation type="submission" date="2019-01" db="EMBL/GenBank/DDBJ databases">
        <authorList>
            <person name="Li J."/>
        </authorList>
    </citation>
    <scope>NUCLEOTIDE SEQUENCE [LARGE SCALE GENOMIC DNA]</scope>
    <source>
        <strain evidence="2 3">CGMCC 4.7180</strain>
    </source>
</reference>
<dbReference type="InterPro" id="IPR036390">
    <property type="entry name" value="WH_DNA-bd_sf"/>
</dbReference>